<dbReference type="Pfam" id="PF05198">
    <property type="entry name" value="IF3_N"/>
    <property type="match status" value="1"/>
</dbReference>
<dbReference type="InterPro" id="IPR001288">
    <property type="entry name" value="Translation_initiation_fac_3"/>
</dbReference>
<evidence type="ECO:0008006" key="9">
    <source>
        <dbReference type="Google" id="ProtNLM"/>
    </source>
</evidence>
<evidence type="ECO:0000259" key="5">
    <source>
        <dbReference type="Pfam" id="PF00707"/>
    </source>
</evidence>
<dbReference type="Gene3D" id="3.30.110.10">
    <property type="entry name" value="Translation initiation factor 3 (IF-3), C-terminal domain"/>
    <property type="match status" value="1"/>
</dbReference>
<dbReference type="AlphaFoldDB" id="A0A5P1EUX2"/>
<evidence type="ECO:0000259" key="6">
    <source>
        <dbReference type="Pfam" id="PF05198"/>
    </source>
</evidence>
<feature type="domain" description="Translation initiation factor 3 C-terminal" evidence="5">
    <location>
        <begin position="131"/>
        <end position="205"/>
    </location>
</feature>
<feature type="compositionally biased region" description="Polar residues" evidence="4">
    <location>
        <begin position="450"/>
        <end position="465"/>
    </location>
</feature>
<feature type="compositionally biased region" description="Basic and acidic residues" evidence="4">
    <location>
        <begin position="271"/>
        <end position="280"/>
    </location>
</feature>
<dbReference type="FunFam" id="3.30.110.10:FF:000005">
    <property type="entry name" value="Translation initiation factor 3 (IF-3) family protein"/>
    <property type="match status" value="1"/>
</dbReference>
<keyword evidence="2" id="KW-0396">Initiation factor</keyword>
<keyword evidence="3" id="KW-0648">Protein biosynthesis</keyword>
<dbReference type="InterPro" id="IPR036788">
    <property type="entry name" value="T_IF-3_C_sf"/>
</dbReference>
<evidence type="ECO:0000256" key="2">
    <source>
        <dbReference type="ARBA" id="ARBA00022540"/>
    </source>
</evidence>
<evidence type="ECO:0000313" key="8">
    <source>
        <dbReference type="Proteomes" id="UP000243459"/>
    </source>
</evidence>
<dbReference type="InterPro" id="IPR019814">
    <property type="entry name" value="Translation_initiation_fac_3_N"/>
</dbReference>
<evidence type="ECO:0000256" key="1">
    <source>
        <dbReference type="ARBA" id="ARBA00005439"/>
    </source>
</evidence>
<feature type="compositionally biased region" description="Low complexity" evidence="4">
    <location>
        <begin position="420"/>
        <end position="433"/>
    </location>
</feature>
<dbReference type="GO" id="GO:0003743">
    <property type="term" value="F:translation initiation factor activity"/>
    <property type="evidence" value="ECO:0007669"/>
    <property type="project" value="UniProtKB-KW"/>
</dbReference>
<dbReference type="Proteomes" id="UP000243459">
    <property type="component" value="Chromosome 5"/>
</dbReference>
<dbReference type="PANTHER" id="PTHR10938">
    <property type="entry name" value="TRANSLATION INITIATION FACTOR IF-3"/>
    <property type="match status" value="1"/>
</dbReference>
<reference evidence="8" key="1">
    <citation type="journal article" date="2017" name="Nat. Commun.">
        <title>The asparagus genome sheds light on the origin and evolution of a young Y chromosome.</title>
        <authorList>
            <person name="Harkess A."/>
            <person name="Zhou J."/>
            <person name="Xu C."/>
            <person name="Bowers J.E."/>
            <person name="Van der Hulst R."/>
            <person name="Ayyampalayam S."/>
            <person name="Mercati F."/>
            <person name="Riccardi P."/>
            <person name="McKain M.R."/>
            <person name="Kakrana A."/>
            <person name="Tang H."/>
            <person name="Ray J."/>
            <person name="Groenendijk J."/>
            <person name="Arikit S."/>
            <person name="Mathioni S.M."/>
            <person name="Nakano M."/>
            <person name="Shan H."/>
            <person name="Telgmann-Rauber A."/>
            <person name="Kanno A."/>
            <person name="Yue Z."/>
            <person name="Chen H."/>
            <person name="Li W."/>
            <person name="Chen Y."/>
            <person name="Xu X."/>
            <person name="Zhang Y."/>
            <person name="Luo S."/>
            <person name="Chen H."/>
            <person name="Gao J."/>
            <person name="Mao Z."/>
            <person name="Pires J.C."/>
            <person name="Luo M."/>
            <person name="Kudrna D."/>
            <person name="Wing R.A."/>
            <person name="Meyers B.C."/>
            <person name="Yi K."/>
            <person name="Kong H."/>
            <person name="Lavrijsen P."/>
            <person name="Sunseri F."/>
            <person name="Falavigna A."/>
            <person name="Ye Y."/>
            <person name="Leebens-Mack J.H."/>
            <person name="Chen G."/>
        </authorList>
    </citation>
    <scope>NUCLEOTIDE SEQUENCE [LARGE SCALE GENOMIC DNA]</scope>
    <source>
        <strain evidence="8">cv. DH0086</strain>
    </source>
</reference>
<feature type="compositionally biased region" description="Low complexity" evidence="4">
    <location>
        <begin position="373"/>
        <end position="391"/>
    </location>
</feature>
<dbReference type="GO" id="GO:0032790">
    <property type="term" value="P:ribosome disassembly"/>
    <property type="evidence" value="ECO:0007669"/>
    <property type="project" value="TreeGrafter"/>
</dbReference>
<name>A0A5P1EUX2_ASPOF</name>
<comment type="similarity">
    <text evidence="1">Belongs to the IF-3 family.</text>
</comment>
<dbReference type="NCBIfam" id="TIGR00168">
    <property type="entry name" value="infC"/>
    <property type="match status" value="1"/>
</dbReference>
<evidence type="ECO:0000313" key="7">
    <source>
        <dbReference type="EMBL" id="ONK67910.1"/>
    </source>
</evidence>
<dbReference type="SUPFAM" id="SSF54364">
    <property type="entry name" value="Translation initiation factor IF3, N-terminal domain"/>
    <property type="match status" value="1"/>
</dbReference>
<dbReference type="EMBL" id="CM007385">
    <property type="protein sequence ID" value="ONK67910.1"/>
    <property type="molecule type" value="Genomic_DNA"/>
</dbReference>
<dbReference type="InterPro" id="IPR036787">
    <property type="entry name" value="T_IF-3_N_sf"/>
</dbReference>
<proteinExistence type="inferred from homology"/>
<feature type="domain" description="Translation initiation factor 3 N-terminal" evidence="6">
    <location>
        <begin position="52"/>
        <end position="118"/>
    </location>
</feature>
<gene>
    <name evidence="7" type="ORF">A4U43_C05F5070</name>
</gene>
<keyword evidence="8" id="KW-1185">Reference proteome</keyword>
<feature type="compositionally biased region" description="Basic and acidic residues" evidence="4">
    <location>
        <begin position="323"/>
        <end position="341"/>
    </location>
</feature>
<dbReference type="FunFam" id="3.10.20.80:FF:000005">
    <property type="entry name" value="Predicted protein"/>
    <property type="match status" value="1"/>
</dbReference>
<organism evidence="7 8">
    <name type="scientific">Asparagus officinalis</name>
    <name type="common">Garden asparagus</name>
    <dbReference type="NCBI Taxonomy" id="4686"/>
    <lineage>
        <taxon>Eukaryota</taxon>
        <taxon>Viridiplantae</taxon>
        <taxon>Streptophyta</taxon>
        <taxon>Embryophyta</taxon>
        <taxon>Tracheophyta</taxon>
        <taxon>Spermatophyta</taxon>
        <taxon>Magnoliopsida</taxon>
        <taxon>Liliopsida</taxon>
        <taxon>Asparagales</taxon>
        <taxon>Asparagaceae</taxon>
        <taxon>Asparagoideae</taxon>
        <taxon>Asparagus</taxon>
    </lineage>
</organism>
<feature type="region of interest" description="Disordered" evidence="4">
    <location>
        <begin position="271"/>
        <end position="471"/>
    </location>
</feature>
<dbReference type="Gramene" id="ONK67910">
    <property type="protein sequence ID" value="ONK67910"/>
    <property type="gene ID" value="A4U43_C05F5070"/>
</dbReference>
<dbReference type="PANTHER" id="PTHR10938:SF4">
    <property type="entry name" value="TRANSLATION INITIATION FACTOR IF3-1, MITOCHONDRIAL"/>
    <property type="match status" value="1"/>
</dbReference>
<dbReference type="Pfam" id="PF00707">
    <property type="entry name" value="IF3_C"/>
    <property type="match status" value="1"/>
</dbReference>
<dbReference type="InterPro" id="IPR019815">
    <property type="entry name" value="Translation_initiation_fac_3_C"/>
</dbReference>
<protein>
    <recommendedName>
        <fullName evidence="9">Translation initiation factor 3 N-terminal domain-containing protein</fullName>
    </recommendedName>
</protein>
<accession>A0A5P1EUX2</accession>
<dbReference type="OrthoDB" id="21573at2759"/>
<dbReference type="SUPFAM" id="SSF55200">
    <property type="entry name" value="Translation initiation factor IF3, C-terminal domain"/>
    <property type="match status" value="1"/>
</dbReference>
<dbReference type="GO" id="GO:0005737">
    <property type="term" value="C:cytoplasm"/>
    <property type="evidence" value="ECO:0007669"/>
    <property type="project" value="UniProtKB-ARBA"/>
</dbReference>
<dbReference type="Gene3D" id="3.10.20.80">
    <property type="entry name" value="Translation initiation factor 3 (IF-3), N-terminal domain"/>
    <property type="match status" value="1"/>
</dbReference>
<evidence type="ECO:0000256" key="4">
    <source>
        <dbReference type="SAM" id="MobiDB-lite"/>
    </source>
</evidence>
<dbReference type="GO" id="GO:0043022">
    <property type="term" value="F:ribosome binding"/>
    <property type="evidence" value="ECO:0007669"/>
    <property type="project" value="TreeGrafter"/>
</dbReference>
<sequence length="471" mass="52351">MALWNQIRRSGLQRLVQTHQNPSFISAPVRSFAVPAHVKAKQIEEPSGPRLNGDITAQYVRLVTEQGHGVVSRREALDRAKQLNLDLVEVQRTADPPVCKLMDFHKEKFKQEVKEKEKVKTKSTPQLKNGENKEVRFTAKTELKDLKIKANTITRLMERGYRVKCTVLPSGKEEEDLRGLLARILELVEDVAVVESGPHIVDTKQAYIIVRHTMFSTKKSVKKAVKALDAVNSVQSVKNNIQEKSLQSDTEIEVLSDQNANDQEEVIVFDAKRNPREDQNSSKPLPQINLKTPIAPPIASKPEPSVVQVNRYAKQSDPNRFPQNRERMPHQATRNETDPQRRQFHPNNPHGRFNSAKPAEFVDRNKLGTPVMSKPSNPSSSPPSHGKFSSSQNPSQPRPGYGIFSSTTKPAGSSDHRTENTNVPNTENTSNSTKNYGVFSANKPVGSGDPKSSSTTKPIFSNKSKAGSAGA</sequence>
<evidence type="ECO:0000256" key="3">
    <source>
        <dbReference type="ARBA" id="ARBA00022917"/>
    </source>
</evidence>